<dbReference type="AlphaFoldDB" id="A0A9N9FRJ5"/>
<dbReference type="EMBL" id="CAJVPY010002217">
    <property type="protein sequence ID" value="CAG8552562.1"/>
    <property type="molecule type" value="Genomic_DNA"/>
</dbReference>
<proteinExistence type="predicted"/>
<reference evidence="2" key="1">
    <citation type="submission" date="2021-06" db="EMBL/GenBank/DDBJ databases">
        <authorList>
            <person name="Kallberg Y."/>
            <person name="Tangrot J."/>
            <person name="Rosling A."/>
        </authorList>
    </citation>
    <scope>NUCLEOTIDE SEQUENCE</scope>
    <source>
        <strain evidence="2">MA453B</strain>
    </source>
</reference>
<feature type="compositionally biased region" description="Basic and acidic residues" evidence="1">
    <location>
        <begin position="158"/>
        <end position="167"/>
    </location>
</feature>
<feature type="region of interest" description="Disordered" evidence="1">
    <location>
        <begin position="203"/>
        <end position="240"/>
    </location>
</feature>
<dbReference type="OrthoDB" id="2333993at2759"/>
<evidence type="ECO:0000313" key="2">
    <source>
        <dbReference type="EMBL" id="CAG8552562.1"/>
    </source>
</evidence>
<evidence type="ECO:0000256" key="1">
    <source>
        <dbReference type="SAM" id="MobiDB-lite"/>
    </source>
</evidence>
<accession>A0A9N9FRJ5</accession>
<dbReference type="Proteomes" id="UP000789405">
    <property type="component" value="Unassembled WGS sequence"/>
</dbReference>
<name>A0A9N9FRJ5_9GLOM</name>
<comment type="caution">
    <text evidence="2">The sequence shown here is derived from an EMBL/GenBank/DDBJ whole genome shotgun (WGS) entry which is preliminary data.</text>
</comment>
<protein>
    <submittedName>
        <fullName evidence="2">17324_t:CDS:1</fullName>
    </submittedName>
</protein>
<feature type="compositionally biased region" description="Polar residues" evidence="1">
    <location>
        <begin position="145"/>
        <end position="157"/>
    </location>
</feature>
<evidence type="ECO:0000313" key="3">
    <source>
        <dbReference type="Proteomes" id="UP000789405"/>
    </source>
</evidence>
<feature type="region of interest" description="Disordered" evidence="1">
    <location>
        <begin position="145"/>
        <end position="167"/>
    </location>
</feature>
<feature type="non-terminal residue" evidence="2">
    <location>
        <position position="344"/>
    </location>
</feature>
<organism evidence="2 3">
    <name type="scientific">Dentiscutata erythropus</name>
    <dbReference type="NCBI Taxonomy" id="1348616"/>
    <lineage>
        <taxon>Eukaryota</taxon>
        <taxon>Fungi</taxon>
        <taxon>Fungi incertae sedis</taxon>
        <taxon>Mucoromycota</taxon>
        <taxon>Glomeromycotina</taxon>
        <taxon>Glomeromycetes</taxon>
        <taxon>Diversisporales</taxon>
        <taxon>Gigasporaceae</taxon>
        <taxon>Dentiscutata</taxon>
    </lineage>
</organism>
<gene>
    <name evidence="2" type="ORF">DERYTH_LOCUS5339</name>
</gene>
<sequence>MPAQTYYPNAIFHSLSSLNDLTLPPLRFLSSPSTDDEQGTLSPIHIKPLVLQPELTTVRQLSTQLTTVRRQLSTQLTTVRRQLSTQLQQLPTLEFHTSPSKEACLNSSPIQTTFDTLPLGEDTQYEPPRLLQLSQVSPLRSLVQTPQQSTIDQQTVNENKENSASEYKKFSCEECGKIYQGKNARSILRRHLKDKHEIELPRASRWDNDPNRPKNDEERRQRMLESKRKSAQKAREKRNLLKELEQKENKRVITHLQTNVNMEQNLNINMSQNSTPTTPPSRINRTVVLSPNSRMNPYVVMRPSKSITSPCKSTVKSANNWAKEYETYRRSVIYDDEEITEELK</sequence>
<keyword evidence="3" id="KW-1185">Reference proteome</keyword>